<dbReference type="EC" id="5.3.2.-" evidence="3"/>
<organism evidence="5 6">
    <name type="scientific">Xanthobacter oligotrophicus</name>
    <dbReference type="NCBI Taxonomy" id="2607286"/>
    <lineage>
        <taxon>Bacteria</taxon>
        <taxon>Pseudomonadati</taxon>
        <taxon>Pseudomonadota</taxon>
        <taxon>Alphaproteobacteria</taxon>
        <taxon>Hyphomicrobiales</taxon>
        <taxon>Xanthobacteraceae</taxon>
        <taxon>Xanthobacter</taxon>
    </lineage>
</organism>
<comment type="similarity">
    <text evidence="1 3">Belongs to the 4-oxalocrotonate tautomerase family.</text>
</comment>
<sequence>MPIIEMHMLEGRTSEQKRRVAAAVTQAVVESLDCSPETVRILITEHAKDGFFVAGLTQAQRVNGQRSASLEEQNP</sequence>
<evidence type="ECO:0000259" key="4">
    <source>
        <dbReference type="Pfam" id="PF01361"/>
    </source>
</evidence>
<keyword evidence="6" id="KW-1185">Reference proteome</keyword>
<dbReference type="PANTHER" id="PTHR35530">
    <property type="entry name" value="TAUTOMERASE-RELATED"/>
    <property type="match status" value="1"/>
</dbReference>
<evidence type="ECO:0000313" key="6">
    <source>
        <dbReference type="Proteomes" id="UP001604002"/>
    </source>
</evidence>
<reference evidence="5 6" key="1">
    <citation type="submission" date="2024-02" db="EMBL/GenBank/DDBJ databases">
        <title>Expansion and revision of Xanthobacter and proposal of Roseixanthobacter gen. nov.</title>
        <authorList>
            <person name="Soltysiak M.P.M."/>
            <person name="Jalihal A."/>
            <person name="Ory A."/>
            <person name="Chrisophersen C."/>
            <person name="Lee A.D."/>
            <person name="Boulton J."/>
            <person name="Springer M."/>
        </authorList>
    </citation>
    <scope>NUCLEOTIDE SEQUENCE [LARGE SCALE GENOMIC DNA]</scope>
    <source>
        <strain evidence="5 6">23A</strain>
    </source>
</reference>
<evidence type="ECO:0000313" key="5">
    <source>
        <dbReference type="EMBL" id="MFG1374305.1"/>
    </source>
</evidence>
<feature type="domain" description="4-oxalocrotonate tautomerase-like" evidence="4">
    <location>
        <begin position="2"/>
        <end position="56"/>
    </location>
</feature>
<evidence type="ECO:0000256" key="2">
    <source>
        <dbReference type="ARBA" id="ARBA00023235"/>
    </source>
</evidence>
<evidence type="ECO:0000256" key="3">
    <source>
        <dbReference type="RuleBase" id="RU362032"/>
    </source>
</evidence>
<keyword evidence="2 3" id="KW-0413">Isomerase</keyword>
<dbReference type="NCBIfam" id="TIGR00013">
    <property type="entry name" value="taut"/>
    <property type="match status" value="1"/>
</dbReference>
<accession>A0ABW6ZZX9</accession>
<dbReference type="InterPro" id="IPR004370">
    <property type="entry name" value="4-OT-like_dom"/>
</dbReference>
<dbReference type="Proteomes" id="UP001604002">
    <property type="component" value="Unassembled WGS sequence"/>
</dbReference>
<dbReference type="EMBL" id="JBAFVH010000011">
    <property type="protein sequence ID" value="MFG1374305.1"/>
    <property type="molecule type" value="Genomic_DNA"/>
</dbReference>
<comment type="caution">
    <text evidence="5">The sequence shown here is derived from an EMBL/GenBank/DDBJ whole genome shotgun (WGS) entry which is preliminary data.</text>
</comment>
<evidence type="ECO:0000256" key="1">
    <source>
        <dbReference type="ARBA" id="ARBA00006723"/>
    </source>
</evidence>
<dbReference type="PANTHER" id="PTHR35530:SF1">
    <property type="entry name" value="2-HYDROXYMUCONATE TAUTOMERASE"/>
    <property type="match status" value="1"/>
</dbReference>
<dbReference type="InterPro" id="IPR014347">
    <property type="entry name" value="Tautomerase/MIF_sf"/>
</dbReference>
<dbReference type="InterPro" id="IPR018191">
    <property type="entry name" value="4-OT"/>
</dbReference>
<proteinExistence type="inferred from homology"/>
<dbReference type="Gene3D" id="3.30.429.10">
    <property type="entry name" value="Macrophage Migration Inhibitory Factor"/>
    <property type="match status" value="1"/>
</dbReference>
<protein>
    <recommendedName>
        <fullName evidence="3">Tautomerase</fullName>
        <ecNumber evidence="3">5.3.2.-</ecNumber>
    </recommendedName>
</protein>
<dbReference type="RefSeq" id="WP_393993961.1">
    <property type="nucleotide sequence ID" value="NZ_JBAFVH010000011.1"/>
</dbReference>
<gene>
    <name evidence="5" type="ORF">V5F32_19170</name>
</gene>
<name>A0ABW6ZZX9_9HYPH</name>
<dbReference type="SUPFAM" id="SSF55331">
    <property type="entry name" value="Tautomerase/MIF"/>
    <property type="match status" value="1"/>
</dbReference>
<dbReference type="Pfam" id="PF01361">
    <property type="entry name" value="Tautomerase"/>
    <property type="match status" value="1"/>
</dbReference>